<dbReference type="EMBL" id="SLUM01000011">
    <property type="protein sequence ID" value="TCL57047.1"/>
    <property type="molecule type" value="Genomic_DNA"/>
</dbReference>
<dbReference type="InterPro" id="IPR005080">
    <property type="entry name" value="Peptidase_A25"/>
</dbReference>
<protein>
    <submittedName>
        <fullName evidence="4">Spore protease</fullName>
    </submittedName>
</protein>
<organism evidence="4 5">
    <name type="scientific">Allofournierella massiliensis</name>
    <dbReference type="NCBI Taxonomy" id="1650663"/>
    <lineage>
        <taxon>Bacteria</taxon>
        <taxon>Bacillati</taxon>
        <taxon>Bacillota</taxon>
        <taxon>Clostridia</taxon>
        <taxon>Eubacteriales</taxon>
        <taxon>Oscillospiraceae</taxon>
        <taxon>Allofournierella</taxon>
    </lineage>
</organism>
<dbReference type="SUPFAM" id="SSF53163">
    <property type="entry name" value="HybD-like"/>
    <property type="match status" value="1"/>
</dbReference>
<evidence type="ECO:0000256" key="1">
    <source>
        <dbReference type="ARBA" id="ARBA00022670"/>
    </source>
</evidence>
<dbReference type="STRING" id="1650663.GCA_001486665_00872"/>
<sequence>MNIYTDMADELFRPGRGTVPPGVQVRTASSGPIRLTRVQITRQGLARPAGRYSTLETPSLAALDRRDERLISAAAAELRAMLPAVGLVLVVGVGNRRVTVDALGPRTAAGILVTRGLTADARADGLGLREVVCVSPGASGATGIPLAQLLAGLVRTLKPAAIVCVDSLCTSDPARLGRTIQISDTGLSPARPDSGRCITRAMLGVPVLAVGVPTLMEADECVEGAKGLILTCRQLDGVIRSGSELLSAAINKALQPSLSIAELCYLAN</sequence>
<dbReference type="Proteomes" id="UP000295184">
    <property type="component" value="Unassembled WGS sequence"/>
</dbReference>
<dbReference type="GO" id="GO:0009847">
    <property type="term" value="P:spore germination"/>
    <property type="evidence" value="ECO:0007669"/>
    <property type="project" value="InterPro"/>
</dbReference>
<keyword evidence="1 4" id="KW-0645">Protease</keyword>
<dbReference type="AlphaFoldDB" id="A0A4R1QU72"/>
<accession>A0A4R1QU72</accession>
<keyword evidence="2" id="KW-0378">Hydrolase</keyword>
<gene>
    <name evidence="4" type="ORF">EDD77_11141</name>
</gene>
<proteinExistence type="predicted"/>
<dbReference type="GO" id="GO:0008233">
    <property type="term" value="F:peptidase activity"/>
    <property type="evidence" value="ECO:0007669"/>
    <property type="project" value="UniProtKB-KW"/>
</dbReference>
<dbReference type="Gene3D" id="3.40.50.1450">
    <property type="entry name" value="HybD-like"/>
    <property type="match status" value="1"/>
</dbReference>
<dbReference type="InterPro" id="IPR023430">
    <property type="entry name" value="Pept_HybD-like_dom_sf"/>
</dbReference>
<reference evidence="4 5" key="1">
    <citation type="submission" date="2019-03" db="EMBL/GenBank/DDBJ databases">
        <title>Genomic Encyclopedia of Type Strains, Phase IV (KMG-IV): sequencing the most valuable type-strain genomes for metagenomic binning, comparative biology and taxonomic classification.</title>
        <authorList>
            <person name="Goeker M."/>
        </authorList>
    </citation>
    <scope>NUCLEOTIDE SEQUENCE [LARGE SCALE GENOMIC DNA]</scope>
    <source>
        <strain evidence="4 5">DSM 100451</strain>
    </source>
</reference>
<evidence type="ECO:0000256" key="2">
    <source>
        <dbReference type="ARBA" id="ARBA00022801"/>
    </source>
</evidence>
<evidence type="ECO:0000313" key="5">
    <source>
        <dbReference type="Proteomes" id="UP000295184"/>
    </source>
</evidence>
<comment type="caution">
    <text evidence="4">The sequence shown here is derived from an EMBL/GenBank/DDBJ whole genome shotgun (WGS) entry which is preliminary data.</text>
</comment>
<dbReference type="Pfam" id="PF03418">
    <property type="entry name" value="Peptidase_A25"/>
    <property type="match status" value="1"/>
</dbReference>
<name>A0A4R1QU72_9FIRM</name>
<dbReference type="RefSeq" id="WP_058963369.1">
    <property type="nucleotide sequence ID" value="NZ_CABKVM010000014.1"/>
</dbReference>
<dbReference type="GO" id="GO:0006508">
    <property type="term" value="P:proteolysis"/>
    <property type="evidence" value="ECO:0007669"/>
    <property type="project" value="UniProtKB-KW"/>
</dbReference>
<dbReference type="NCBIfam" id="TIGR01441">
    <property type="entry name" value="GPR"/>
    <property type="match status" value="1"/>
</dbReference>
<keyword evidence="3" id="KW-0865">Zymogen</keyword>
<evidence type="ECO:0000313" key="4">
    <source>
        <dbReference type="EMBL" id="TCL57047.1"/>
    </source>
</evidence>
<evidence type="ECO:0000256" key="3">
    <source>
        <dbReference type="ARBA" id="ARBA00023145"/>
    </source>
</evidence>